<dbReference type="PANTHER" id="PTHR44688">
    <property type="entry name" value="DNA-BINDING TRANSCRIPTIONAL ACTIVATOR DEVR_DOSR"/>
    <property type="match status" value="1"/>
</dbReference>
<organism evidence="6 7">
    <name type="scientific">Sterolibacterium denitrificans</name>
    <dbReference type="NCBI Taxonomy" id="157592"/>
    <lineage>
        <taxon>Bacteria</taxon>
        <taxon>Pseudomonadati</taxon>
        <taxon>Pseudomonadota</taxon>
        <taxon>Betaproteobacteria</taxon>
        <taxon>Nitrosomonadales</taxon>
        <taxon>Sterolibacteriaceae</taxon>
        <taxon>Sterolibacterium</taxon>
    </lineage>
</organism>
<evidence type="ECO:0000313" key="6">
    <source>
        <dbReference type="EMBL" id="SMB24894.1"/>
    </source>
</evidence>
<feature type="compositionally biased region" description="Polar residues" evidence="4">
    <location>
        <begin position="8"/>
        <end position="19"/>
    </location>
</feature>
<reference evidence="6" key="1">
    <citation type="submission" date="2017-03" db="EMBL/GenBank/DDBJ databases">
        <authorList>
            <consortium name="AG Boll"/>
        </authorList>
    </citation>
    <scope>NUCLEOTIDE SEQUENCE [LARGE SCALE GENOMIC DNA]</scope>
    <source>
        <strain evidence="6">Chol</strain>
    </source>
</reference>
<accession>A0A7Z7MUY8</accession>
<dbReference type="Pfam" id="PF25873">
    <property type="entry name" value="WHD_MalT"/>
    <property type="match status" value="1"/>
</dbReference>
<dbReference type="PANTHER" id="PTHR44688:SF16">
    <property type="entry name" value="DNA-BINDING TRANSCRIPTIONAL ACTIVATOR DEVR_DOSR"/>
    <property type="match status" value="1"/>
</dbReference>
<dbReference type="SUPFAM" id="SSF46894">
    <property type="entry name" value="C-terminal effector domain of the bipartite response regulators"/>
    <property type="match status" value="1"/>
</dbReference>
<dbReference type="InterPro" id="IPR041664">
    <property type="entry name" value="AAA_16"/>
</dbReference>
<keyword evidence="2" id="KW-0238">DNA-binding</keyword>
<evidence type="ECO:0000313" key="7">
    <source>
        <dbReference type="Proteomes" id="UP000242886"/>
    </source>
</evidence>
<evidence type="ECO:0000256" key="3">
    <source>
        <dbReference type="ARBA" id="ARBA00023163"/>
    </source>
</evidence>
<keyword evidence="1" id="KW-0805">Transcription regulation</keyword>
<dbReference type="SUPFAM" id="SSF52540">
    <property type="entry name" value="P-loop containing nucleoside triphosphate hydrolases"/>
    <property type="match status" value="1"/>
</dbReference>
<dbReference type="InterPro" id="IPR059106">
    <property type="entry name" value="WHD_MalT"/>
</dbReference>
<dbReference type="InterPro" id="IPR036388">
    <property type="entry name" value="WH-like_DNA-bd_sf"/>
</dbReference>
<proteinExistence type="predicted"/>
<dbReference type="Pfam" id="PF13191">
    <property type="entry name" value="AAA_16"/>
    <property type="match status" value="1"/>
</dbReference>
<keyword evidence="3" id="KW-0804">Transcription</keyword>
<evidence type="ECO:0000256" key="1">
    <source>
        <dbReference type="ARBA" id="ARBA00023015"/>
    </source>
</evidence>
<dbReference type="GO" id="GO:0003677">
    <property type="term" value="F:DNA binding"/>
    <property type="evidence" value="ECO:0007669"/>
    <property type="project" value="UniProtKB-KW"/>
</dbReference>
<feature type="domain" description="HTH luxR-type" evidence="5">
    <location>
        <begin position="792"/>
        <end position="857"/>
    </location>
</feature>
<evidence type="ECO:0000256" key="4">
    <source>
        <dbReference type="SAM" id="MobiDB-lite"/>
    </source>
</evidence>
<dbReference type="PRINTS" id="PR00038">
    <property type="entry name" value="HTHLUXR"/>
</dbReference>
<dbReference type="SMART" id="SM00421">
    <property type="entry name" value="HTH_LUXR"/>
    <property type="match status" value="1"/>
</dbReference>
<dbReference type="Pfam" id="PF00196">
    <property type="entry name" value="GerE"/>
    <property type="match status" value="1"/>
</dbReference>
<sequence>MSEDHPSPHSTTQQPSVLQVSRLHPPRRGRGLLSRPRLEDLAPRLLEHGLAIIQAPPGYGKTTLAAAWLEILAAQGVATAWLTLDHADDSPAGLLHGLATSLGVANPDLAPDLPAPEHSPSVNAMAVCLSNALHRHTGHILLVLDDCQHAGASTLQEALAPLLRHPPPRLHLLLVSRRQLPTNLLSQAREHPLLALDAESLRFTSDETQALLERAGQTPTASELTTIQETSAGWSTALRAYLLVARKRSHGGSAALSRRLSMVFDAMLTELDTDFRRQLLPLGLLETFNAPLLAHCRYHAPERFIDALEQRQLFIGAQGDERSWFNLHPLFRQHMTRLLEHEDPERANAFRRRAAAWLAEQGCWRQAISLALAAGDAHQAHVWIQQCAMDLVEQGDFLNLLQWQRQLKAQPGSFSARTRLALAWAAALAMQHEEASALLESLPDEDGIDPWECRALRAMLMALNEQADEGAQLAAACLQHFGDQPWILNVLNNVQRYAMLRASQWHALYDLPSLQSKPLASTCYTFNRLYQHCIDSLADIQQAHLTSAAAHIERAFAELAESGATNPNLRAFPSGFLARIRLLQGRINEAEALLADSLAFVQMGGFLDSIMASLGSSAALLRRQGQLAQARQRVEEIEAIAHRRQWPRLLAQALLERSRISLQELKPEEARACVLRLQQLCSKHCQTAETDDIAHARVLAMLELASATGEPPTALISEAEALAARLGAAQLRLPQMELHIAMIGLLCRMGQTDAAERKYNEWQPAVRQSGALALLESLPARWRLTAAPAPARGSPLHALTVKERLILQCVARGESNKVMAKALGVTPETIKSHLKNIFSKLNVRNRTQAAAFASSGVDENIPMP</sequence>
<dbReference type="Gene3D" id="3.40.50.300">
    <property type="entry name" value="P-loop containing nucleotide triphosphate hydrolases"/>
    <property type="match status" value="1"/>
</dbReference>
<dbReference type="EMBL" id="LT837803">
    <property type="protein sequence ID" value="SMB24894.1"/>
    <property type="molecule type" value="Genomic_DNA"/>
</dbReference>
<dbReference type="Gene3D" id="1.10.10.10">
    <property type="entry name" value="Winged helix-like DNA-binding domain superfamily/Winged helix DNA-binding domain"/>
    <property type="match status" value="1"/>
</dbReference>
<evidence type="ECO:0000259" key="5">
    <source>
        <dbReference type="PROSITE" id="PS50043"/>
    </source>
</evidence>
<dbReference type="PROSITE" id="PS50043">
    <property type="entry name" value="HTH_LUXR_2"/>
    <property type="match status" value="1"/>
</dbReference>
<protein>
    <submittedName>
        <fullName evidence="6">ATP-dependent transcriptional regulator, MalT-like, LuxR family</fullName>
    </submittedName>
</protein>
<keyword evidence="7" id="KW-1185">Reference proteome</keyword>
<dbReference type="Proteomes" id="UP000242886">
    <property type="component" value="Chromosome SDENCHOL"/>
</dbReference>
<evidence type="ECO:0000256" key="2">
    <source>
        <dbReference type="ARBA" id="ARBA00023125"/>
    </source>
</evidence>
<dbReference type="InterPro" id="IPR016032">
    <property type="entry name" value="Sig_transdc_resp-reg_C-effctor"/>
</dbReference>
<name>A0A7Z7MUY8_9PROT</name>
<gene>
    <name evidence="6" type="ORF">SDENCHOL_11164</name>
</gene>
<dbReference type="InterPro" id="IPR027417">
    <property type="entry name" value="P-loop_NTPase"/>
</dbReference>
<dbReference type="GO" id="GO:0006355">
    <property type="term" value="P:regulation of DNA-templated transcription"/>
    <property type="evidence" value="ECO:0007669"/>
    <property type="project" value="InterPro"/>
</dbReference>
<dbReference type="CDD" id="cd06170">
    <property type="entry name" value="LuxR_C_like"/>
    <property type="match status" value="1"/>
</dbReference>
<feature type="region of interest" description="Disordered" evidence="4">
    <location>
        <begin position="1"/>
        <end position="35"/>
    </location>
</feature>
<dbReference type="InterPro" id="IPR000792">
    <property type="entry name" value="Tscrpt_reg_LuxR_C"/>
</dbReference>
<dbReference type="AlphaFoldDB" id="A0A7Z7MUY8"/>